<dbReference type="InterPro" id="IPR000212">
    <property type="entry name" value="DNA_helicase_UvrD/REP"/>
</dbReference>
<evidence type="ECO:0000256" key="5">
    <source>
        <dbReference type="ARBA" id="ARBA00022801"/>
    </source>
</evidence>
<evidence type="ECO:0000313" key="20">
    <source>
        <dbReference type="Proteomes" id="UP000179243"/>
    </source>
</evidence>
<dbReference type="HAMAP" id="MF_01485">
    <property type="entry name" value="RecB"/>
    <property type="match status" value="1"/>
</dbReference>
<accession>A0A1F7F9S3</accession>
<evidence type="ECO:0000256" key="10">
    <source>
        <dbReference type="ARBA" id="ARBA00023125"/>
    </source>
</evidence>
<keyword evidence="2" id="KW-0479">Metal-binding</keyword>
<evidence type="ECO:0000256" key="12">
    <source>
        <dbReference type="ARBA" id="ARBA00023235"/>
    </source>
</evidence>
<feature type="binding site" evidence="16">
    <location>
        <begin position="23"/>
        <end position="30"/>
    </location>
    <ligand>
        <name>ATP</name>
        <dbReference type="ChEBI" id="CHEBI:30616"/>
    </ligand>
</feature>
<dbReference type="GO" id="GO:0005829">
    <property type="term" value="C:cytosol"/>
    <property type="evidence" value="ECO:0007669"/>
    <property type="project" value="TreeGrafter"/>
</dbReference>
<dbReference type="GO" id="GO:0003677">
    <property type="term" value="F:DNA binding"/>
    <property type="evidence" value="ECO:0007669"/>
    <property type="project" value="UniProtKB-KW"/>
</dbReference>
<keyword evidence="8 16" id="KW-0067">ATP-binding</keyword>
<dbReference type="PROSITE" id="PS51217">
    <property type="entry name" value="UVRD_HELICASE_CTER"/>
    <property type="match status" value="1"/>
</dbReference>
<evidence type="ECO:0000256" key="9">
    <source>
        <dbReference type="ARBA" id="ARBA00022842"/>
    </source>
</evidence>
<evidence type="ECO:0000256" key="4">
    <source>
        <dbReference type="ARBA" id="ARBA00022763"/>
    </source>
</evidence>
<dbReference type="AlphaFoldDB" id="A0A1F7F9S3"/>
<dbReference type="GO" id="GO:0043138">
    <property type="term" value="F:3'-5' DNA helicase activity"/>
    <property type="evidence" value="ECO:0007669"/>
    <property type="project" value="UniProtKB-EC"/>
</dbReference>
<dbReference type="Gene3D" id="3.40.50.300">
    <property type="entry name" value="P-loop containing nucleotide triphosphate hydrolases"/>
    <property type="match status" value="2"/>
</dbReference>
<gene>
    <name evidence="19" type="ORF">A2519_15435</name>
</gene>
<evidence type="ECO:0000313" key="19">
    <source>
        <dbReference type="EMBL" id="OGK03405.1"/>
    </source>
</evidence>
<evidence type="ECO:0000256" key="7">
    <source>
        <dbReference type="ARBA" id="ARBA00022839"/>
    </source>
</evidence>
<evidence type="ECO:0000256" key="16">
    <source>
        <dbReference type="PROSITE-ProRule" id="PRU00560"/>
    </source>
</evidence>
<evidence type="ECO:0000256" key="2">
    <source>
        <dbReference type="ARBA" id="ARBA00022723"/>
    </source>
</evidence>
<dbReference type="InterPro" id="IPR027417">
    <property type="entry name" value="P-loop_NTPase"/>
</dbReference>
<evidence type="ECO:0000256" key="15">
    <source>
        <dbReference type="ARBA" id="ARBA00048988"/>
    </source>
</evidence>
<dbReference type="PROSITE" id="PS51198">
    <property type="entry name" value="UVRD_HELICASE_ATP_BIND"/>
    <property type="match status" value="1"/>
</dbReference>
<evidence type="ECO:0000256" key="14">
    <source>
        <dbReference type="ARBA" id="ARBA00034808"/>
    </source>
</evidence>
<keyword evidence="7" id="KW-0269">Exonuclease</keyword>
<feature type="domain" description="UvrD-like helicase C-terminal" evidence="18">
    <location>
        <begin position="492"/>
        <end position="763"/>
    </location>
</feature>
<keyword evidence="5 16" id="KW-0378">Hydrolase</keyword>
<dbReference type="GO" id="GO:0009338">
    <property type="term" value="C:exodeoxyribonuclease V complex"/>
    <property type="evidence" value="ECO:0007669"/>
    <property type="project" value="TreeGrafter"/>
</dbReference>
<evidence type="ECO:0000256" key="11">
    <source>
        <dbReference type="ARBA" id="ARBA00023204"/>
    </source>
</evidence>
<dbReference type="InterPro" id="IPR011335">
    <property type="entry name" value="Restrct_endonuc-II-like"/>
</dbReference>
<name>A0A1F7F9S3_UNCRA</name>
<keyword evidence="4" id="KW-0227">DNA damage</keyword>
<keyword evidence="1" id="KW-0540">Nuclease</keyword>
<organism evidence="19 20">
    <name type="scientific">Candidatus Raymondbacteria bacterium RIFOXYD12_FULL_49_13</name>
    <dbReference type="NCBI Taxonomy" id="1817890"/>
    <lineage>
        <taxon>Bacteria</taxon>
        <taxon>Raymondiibacteriota</taxon>
    </lineage>
</organism>
<dbReference type="Gene3D" id="1.10.486.10">
    <property type="entry name" value="PCRA, domain 4"/>
    <property type="match status" value="1"/>
</dbReference>
<evidence type="ECO:0000256" key="1">
    <source>
        <dbReference type="ARBA" id="ARBA00022722"/>
    </source>
</evidence>
<dbReference type="GO" id="GO:0005524">
    <property type="term" value="F:ATP binding"/>
    <property type="evidence" value="ECO:0007669"/>
    <property type="project" value="UniProtKB-UniRule"/>
</dbReference>
<dbReference type="InterPro" id="IPR014016">
    <property type="entry name" value="UvrD-like_ATP-bd"/>
</dbReference>
<proteinExistence type="inferred from homology"/>
<keyword evidence="9" id="KW-0460">Magnesium</keyword>
<keyword evidence="3 16" id="KW-0547">Nucleotide-binding</keyword>
<keyword evidence="12" id="KW-0413">Isomerase</keyword>
<dbReference type="Gene3D" id="3.90.320.10">
    <property type="match status" value="1"/>
</dbReference>
<evidence type="ECO:0000256" key="13">
    <source>
        <dbReference type="ARBA" id="ARBA00034617"/>
    </source>
</evidence>
<reference evidence="19 20" key="1">
    <citation type="journal article" date="2016" name="Nat. Commun.">
        <title>Thousands of microbial genomes shed light on interconnected biogeochemical processes in an aquifer system.</title>
        <authorList>
            <person name="Anantharaman K."/>
            <person name="Brown C.T."/>
            <person name="Hug L.A."/>
            <person name="Sharon I."/>
            <person name="Castelle C.J."/>
            <person name="Probst A.J."/>
            <person name="Thomas B.C."/>
            <person name="Singh A."/>
            <person name="Wilkins M.J."/>
            <person name="Karaoz U."/>
            <person name="Brodie E.L."/>
            <person name="Williams K.H."/>
            <person name="Hubbard S.S."/>
            <person name="Banfield J.F."/>
        </authorList>
    </citation>
    <scope>NUCLEOTIDE SEQUENCE [LARGE SCALE GENOMIC DNA]</scope>
</reference>
<dbReference type="Gene3D" id="1.10.3170.10">
    <property type="entry name" value="Recbcd, chain B, domain 2"/>
    <property type="match status" value="1"/>
</dbReference>
<protein>
    <recommendedName>
        <fullName evidence="14">DNA 3'-5' helicase</fullName>
        <ecNumber evidence="14">5.6.2.4</ecNumber>
    </recommendedName>
</protein>
<dbReference type="SUPFAM" id="SSF52980">
    <property type="entry name" value="Restriction endonuclease-like"/>
    <property type="match status" value="1"/>
</dbReference>
<dbReference type="PANTHER" id="PTHR11070">
    <property type="entry name" value="UVRD / RECB / PCRA DNA HELICASE FAMILY MEMBER"/>
    <property type="match status" value="1"/>
</dbReference>
<keyword evidence="11" id="KW-0234">DNA repair</keyword>
<dbReference type="NCBIfam" id="TIGR00609">
    <property type="entry name" value="recB"/>
    <property type="match status" value="1"/>
</dbReference>
<evidence type="ECO:0000256" key="8">
    <source>
        <dbReference type="ARBA" id="ARBA00022840"/>
    </source>
</evidence>
<dbReference type="Pfam" id="PF00580">
    <property type="entry name" value="UvrD-helicase"/>
    <property type="match status" value="1"/>
</dbReference>
<dbReference type="Proteomes" id="UP000179243">
    <property type="component" value="Unassembled WGS sequence"/>
</dbReference>
<dbReference type="InterPro" id="IPR011604">
    <property type="entry name" value="PDDEXK-like_dom_sf"/>
</dbReference>
<dbReference type="PANTHER" id="PTHR11070:SF23">
    <property type="entry name" value="RECBCD ENZYME SUBUNIT RECB"/>
    <property type="match status" value="1"/>
</dbReference>
<keyword evidence="6 16" id="KW-0347">Helicase</keyword>
<dbReference type="CDD" id="cd22352">
    <property type="entry name" value="RecB_C-like"/>
    <property type="match status" value="1"/>
</dbReference>
<dbReference type="EMBL" id="MFYX01000090">
    <property type="protein sequence ID" value="OGK03405.1"/>
    <property type="molecule type" value="Genomic_DNA"/>
</dbReference>
<dbReference type="Pfam" id="PF13361">
    <property type="entry name" value="UvrD_C"/>
    <property type="match status" value="2"/>
</dbReference>
<dbReference type="GO" id="GO:0000725">
    <property type="term" value="P:recombinational repair"/>
    <property type="evidence" value="ECO:0007669"/>
    <property type="project" value="TreeGrafter"/>
</dbReference>
<comment type="catalytic activity">
    <reaction evidence="15">
        <text>ATP + H2O = ADP + phosphate + H(+)</text>
        <dbReference type="Rhea" id="RHEA:13065"/>
        <dbReference type="ChEBI" id="CHEBI:15377"/>
        <dbReference type="ChEBI" id="CHEBI:15378"/>
        <dbReference type="ChEBI" id="CHEBI:30616"/>
        <dbReference type="ChEBI" id="CHEBI:43474"/>
        <dbReference type="ChEBI" id="CHEBI:456216"/>
        <dbReference type="EC" id="5.6.2.4"/>
    </reaction>
</comment>
<dbReference type="InterPro" id="IPR014017">
    <property type="entry name" value="DNA_helicase_UvrD-like_C"/>
</dbReference>
<evidence type="ECO:0000259" key="18">
    <source>
        <dbReference type="PROSITE" id="PS51217"/>
    </source>
</evidence>
<dbReference type="GO" id="GO:0046872">
    <property type="term" value="F:metal ion binding"/>
    <property type="evidence" value="ECO:0007669"/>
    <property type="project" value="UniProtKB-KW"/>
</dbReference>
<dbReference type="GO" id="GO:0008854">
    <property type="term" value="F:exodeoxyribonuclease V activity"/>
    <property type="evidence" value="ECO:0007669"/>
    <property type="project" value="InterPro"/>
</dbReference>
<keyword evidence="10" id="KW-0238">DNA-binding</keyword>
<evidence type="ECO:0000259" key="17">
    <source>
        <dbReference type="PROSITE" id="PS51198"/>
    </source>
</evidence>
<comment type="catalytic activity">
    <reaction evidence="13">
        <text>Couples ATP hydrolysis with the unwinding of duplex DNA by translocating in the 3'-5' direction.</text>
        <dbReference type="EC" id="5.6.2.4"/>
    </reaction>
</comment>
<comment type="caution">
    <text evidence="19">The sequence shown here is derived from an EMBL/GenBank/DDBJ whole genome shotgun (WGS) entry which is preliminary data.</text>
</comment>
<dbReference type="SUPFAM" id="SSF52540">
    <property type="entry name" value="P-loop containing nucleoside triphosphate hydrolases"/>
    <property type="match status" value="1"/>
</dbReference>
<dbReference type="EC" id="5.6.2.4" evidence="14"/>
<sequence>MTERLLFNPLTCQPLNGVHLIEANAGTGKTHNITRLFLRLIMEQKLSASQILVVTFTNDATEELRKRIRTTIRTCIDILADGKNKYTDLEHQDLGDYLEKWCEKNDRARGIAFLTTALNTFDEAAIFTIHGFCQRMLKQFPFESGMLFETELAADVRALYRETAADFYRKRVYTASPLFASFLAREKGLTITILLDRLDRLQKHPDLAVIPDCAAADCYLTEAAYCEAYQKICTVWSKDKETIAAILNDSNTLSAVSYSPAISTRLAAYLETSLRNPDPTSWLRLTADTDKLTTGGIAKGVKKNKKVPHHAFFLAWDVFLEKAGALKSTYENQIIALQREFMRSAEAELIEKKERLHLFSFNDLIRSLHKALQQETAGLLIQGIRGTFKAALVDEFQDTDQMQYTIFKTLFGSENSTPLFLIGDPKQAIYSFRNADIFTYLGAAAHIPVENQYTLSTNYRSEPGLVKAVNTIFNRSDTFIYDAIKPPESEASDNNPRIKKLVIKNQRIAPMKLWFLSPELLGYETSEVISVEEARVAIAEALANEIARLCTMGKEGRATLGTAPLEAADIAVLVRKHAEAQLIQEALTRVGITSVLQQTGNLFETPEIAELERVLNGIARPGNNSAIKNALSTILLGNSGTELFTLTSDDANAYQTVFEELMAYNDLWRTRGFMAMFSALLKQRSIKARLLQLPNGERRLTNLLHCAEVIHQKVIEMRFSIQETLVWLAKQRVETDGMQEEHLLRLERDASAVRIATIHASKGLQYPVVFCPFLWTQPPKNKALMFHDPQDTNKVFLDFGSETFSQNQAIADKESLAESIRLMYVALTRAQNLCYAAWGMFRKAETSAPAHVFHGSSYPNLSSSEMLQALEKIAGQSNGSIEIAPIPLGEAEPFQTMSQDLPPCEARHFSRKIDSRWKVSSFSGLTAHASHAEFPDRDQLHAPLVLDEKNATVDIHHFPAGARTGLFMHELFEELDFTHTDNLAPMILQKMAQYGFDHAFAPALQAMVTGVLTVTLPSAMCTLSQIPRAKRLTELEFYFPVTALSKNILNMEGLDFDPLKGFMHGFMDLVFEYNGKFFLVDWKSNRLGAATCEYNAETIAKTMDGNFYTLQYQIYLLALDRFLSVRIENYDYTTHIGGVYYIFLRGVSPDNPETGIFFNKPKKETIETLRTTIMGSHD</sequence>
<dbReference type="InterPro" id="IPR004586">
    <property type="entry name" value="RecB"/>
</dbReference>
<evidence type="ECO:0000256" key="3">
    <source>
        <dbReference type="ARBA" id="ARBA00022741"/>
    </source>
</evidence>
<evidence type="ECO:0000256" key="6">
    <source>
        <dbReference type="ARBA" id="ARBA00022806"/>
    </source>
</evidence>
<feature type="domain" description="UvrD-like helicase ATP-binding" evidence="17">
    <location>
        <begin position="2"/>
        <end position="462"/>
    </location>
</feature>